<evidence type="ECO:0000313" key="3">
    <source>
        <dbReference type="Proteomes" id="UP000199042"/>
    </source>
</evidence>
<protein>
    <submittedName>
        <fullName evidence="2">Uncharacterized protein</fullName>
    </submittedName>
</protein>
<reference evidence="2 3" key="1">
    <citation type="submission" date="2016-10" db="EMBL/GenBank/DDBJ databases">
        <authorList>
            <person name="Varghese N."/>
            <person name="Submissions S."/>
        </authorList>
    </citation>
    <scope>NUCLEOTIDE SEQUENCE [LARGE SCALE GENOMIC DNA]</scope>
    <source>
        <strain evidence="2 3">DSM 14526</strain>
    </source>
</reference>
<name>A0AB38A3E3_9LACT</name>
<comment type="caution">
    <text evidence="2">The sequence shown here is derived from an EMBL/GenBank/DDBJ whole genome shotgun (WGS) entry which is preliminary data.</text>
</comment>
<evidence type="ECO:0000256" key="1">
    <source>
        <dbReference type="SAM" id="Phobius"/>
    </source>
</evidence>
<keyword evidence="1" id="KW-1133">Transmembrane helix</keyword>
<dbReference type="RefSeq" id="WP_245826700.1">
    <property type="nucleotide sequence ID" value="NZ_FJNA01000002.1"/>
</dbReference>
<feature type="transmembrane region" description="Helical" evidence="1">
    <location>
        <begin position="309"/>
        <end position="333"/>
    </location>
</feature>
<evidence type="ECO:0000313" key="2">
    <source>
        <dbReference type="EMBL" id="SEA88805.1"/>
    </source>
</evidence>
<keyword evidence="3" id="KW-1185">Reference proteome</keyword>
<keyword evidence="1" id="KW-0812">Transmembrane</keyword>
<dbReference type="AlphaFoldDB" id="A0AB38A3E3"/>
<organism evidence="2 3">
    <name type="scientific">Trichococcus collinsii</name>
    <dbReference type="NCBI Taxonomy" id="157076"/>
    <lineage>
        <taxon>Bacteria</taxon>
        <taxon>Bacillati</taxon>
        <taxon>Bacillota</taxon>
        <taxon>Bacilli</taxon>
        <taxon>Lactobacillales</taxon>
        <taxon>Carnobacteriaceae</taxon>
        <taxon>Trichococcus</taxon>
    </lineage>
</organism>
<sequence length="334" mass="38537">MTIKKYQFIKKVEEMITPKDIATLQLLAPMSKFIPKNLQNEVLNKSAKNNPYMGFVVEPYSIFLCYELIDLERAIQLIPDGFELIKTRIFQDGEPKYYAILGSFNVHTSAFWGTRLEVNIIARNKKNNLLSWVILDYDTNTLSYDVSKGIVDSTTESALLTTDFDGNIIVDIRNKEKNRSLIFDANTRQAEPKLMDKKLWLEGNLSVGYGRELSQNSDAVFSLKFDSREVEKGYHIPIEQVNIMQNTWFDGLFRSVPDEVVYFPYAQHYLSDSPGYYSEIKNENDMIEQYNHLDLENIPNYSAASHRKLLKVGIVANALFTFLLVITVLLLIFY</sequence>
<keyword evidence="1" id="KW-0472">Membrane</keyword>
<proteinExistence type="predicted"/>
<dbReference type="EMBL" id="FNQH01000009">
    <property type="protein sequence ID" value="SEA88805.1"/>
    <property type="molecule type" value="Genomic_DNA"/>
</dbReference>
<accession>A0AB38A3E3</accession>
<dbReference type="Proteomes" id="UP000199042">
    <property type="component" value="Unassembled WGS sequence"/>
</dbReference>
<gene>
    <name evidence="2" type="ORF">SAMN04488525_10946</name>
</gene>